<sequence>MQRTKTNGAECNAALGAYRLASENGLRIALRDLGMTQADPDRAADIVCRTPEPVRRSHLRSILHDAFDGLPPRNRPLPGNLSLPRENHYRFYLGL</sequence>
<dbReference type="AlphaFoldDB" id="A0A0J1FUX6"/>
<comment type="caution">
    <text evidence="1">The sequence shown here is derived from an EMBL/GenBank/DDBJ whole genome shotgun (WGS) entry which is preliminary data.</text>
</comment>
<organism evidence="1 2">
    <name type="scientific">Caballeronia mineralivorans PML1(12)</name>
    <dbReference type="NCBI Taxonomy" id="908627"/>
    <lineage>
        <taxon>Bacteria</taxon>
        <taxon>Pseudomonadati</taxon>
        <taxon>Pseudomonadota</taxon>
        <taxon>Betaproteobacteria</taxon>
        <taxon>Burkholderiales</taxon>
        <taxon>Burkholderiaceae</taxon>
        <taxon>Caballeronia</taxon>
    </lineage>
</organism>
<gene>
    <name evidence="1" type="ORF">EOS_23520</name>
</gene>
<evidence type="ECO:0000313" key="2">
    <source>
        <dbReference type="Proteomes" id="UP000035963"/>
    </source>
</evidence>
<evidence type="ECO:0000313" key="1">
    <source>
        <dbReference type="EMBL" id="KLU23633.1"/>
    </source>
</evidence>
<keyword evidence="2" id="KW-1185">Reference proteome</keyword>
<dbReference type="EMBL" id="AEJF01000143">
    <property type="protein sequence ID" value="KLU23633.1"/>
    <property type="molecule type" value="Genomic_DNA"/>
</dbReference>
<dbReference type="PATRIC" id="fig|908627.4.peg.5248"/>
<name>A0A0J1FUX6_9BURK</name>
<reference evidence="1 2" key="1">
    <citation type="journal article" date="2015" name="Genome Announc.">
        <title>Draft Genome Sequence of Burkholderia sp. Strain PML1(12), an Ectomycorrhizosphere-Inhabiting Bacterium with Effective Mineral-Weathering Ability.</title>
        <authorList>
            <person name="Uroz S."/>
            <person name="Oger P."/>
        </authorList>
    </citation>
    <scope>NUCLEOTIDE SEQUENCE [LARGE SCALE GENOMIC DNA]</scope>
    <source>
        <strain evidence="2">PML1(12)</strain>
    </source>
</reference>
<protein>
    <submittedName>
        <fullName evidence="1">Uncharacterized protein</fullName>
    </submittedName>
</protein>
<accession>A0A0J1FUX6</accession>
<dbReference type="RefSeq" id="WP_047849119.1">
    <property type="nucleotide sequence ID" value="NZ_AEJF01000143.1"/>
</dbReference>
<dbReference type="Proteomes" id="UP000035963">
    <property type="component" value="Unassembled WGS sequence"/>
</dbReference>
<proteinExistence type="predicted"/>